<evidence type="ECO:0000256" key="1">
    <source>
        <dbReference type="SAM" id="MobiDB-lite"/>
    </source>
</evidence>
<feature type="compositionally biased region" description="Polar residues" evidence="1">
    <location>
        <begin position="96"/>
        <end position="110"/>
    </location>
</feature>
<reference evidence="2 3" key="1">
    <citation type="submission" date="2014-04" db="EMBL/GenBank/DDBJ databases">
        <authorList>
            <consortium name="International Citrus Genome Consortium"/>
            <person name="Gmitter F."/>
            <person name="Chen C."/>
            <person name="Farmerie W."/>
            <person name="Harkins T."/>
            <person name="Desany B."/>
            <person name="Mohiuddin M."/>
            <person name="Kodira C."/>
            <person name="Borodovsky M."/>
            <person name="Lomsadze A."/>
            <person name="Burns P."/>
            <person name="Jenkins J."/>
            <person name="Prochnik S."/>
            <person name="Shu S."/>
            <person name="Chapman J."/>
            <person name="Pitluck S."/>
            <person name="Schmutz J."/>
            <person name="Rokhsar D."/>
        </authorList>
    </citation>
    <scope>NUCLEOTIDE SEQUENCE</scope>
</reference>
<name>A0A067FA42_CITSI</name>
<dbReference type="Proteomes" id="UP000027120">
    <property type="component" value="Unassembled WGS sequence"/>
</dbReference>
<proteinExistence type="predicted"/>
<protein>
    <submittedName>
        <fullName evidence="2">Uncharacterized protein</fullName>
    </submittedName>
</protein>
<accession>A0A067FA42</accession>
<sequence>MIMAAACGLRVNNNNNNNNNNNGCNNNNNNSIISGGGGDDHQSPTTMTSASNSTSGSNNEGKMVRKRTASEMEVQQQQLYSGSSDYYRSRLPRRNNPINQAPTATPSAIPNYSTMSSFNDNVNMSTLTLPPSSLINNVTSGASGFLSTATSAATRTTTNFSCIDNLSPHNNHQQPQPPPPAVCGFSGLPLFPPADHHQRNRNAASIGLIPAAPSCTSANNLASSMEDSSATAWIDGIIKDLIHNSANVSIPQLIHNVREIIFPCNPNLAALLEYRLRSLNSEPLLERSRNKDAALPLHMLQRANYYINNNNTPQQQQQQQQGSSGLTLNLDNVSNYSLQDSSFLNWPGLTPLPPHIHEHHPSAVTASLALTQVQPQPNPSPSP</sequence>
<dbReference type="EMBL" id="KK784908">
    <property type="protein sequence ID" value="KDO64234.1"/>
    <property type="molecule type" value="Genomic_DNA"/>
</dbReference>
<dbReference type="AlphaFoldDB" id="A0A067FA42"/>
<evidence type="ECO:0000313" key="2">
    <source>
        <dbReference type="EMBL" id="KDO64234.1"/>
    </source>
</evidence>
<evidence type="ECO:0000313" key="3">
    <source>
        <dbReference type="Proteomes" id="UP000027120"/>
    </source>
</evidence>
<dbReference type="STRING" id="2711.A0A067FA42"/>
<feature type="compositionally biased region" description="Polar residues" evidence="1">
    <location>
        <begin position="73"/>
        <end position="86"/>
    </location>
</feature>
<organism evidence="2 3">
    <name type="scientific">Citrus sinensis</name>
    <name type="common">Sweet orange</name>
    <name type="synonym">Citrus aurantium var. sinensis</name>
    <dbReference type="NCBI Taxonomy" id="2711"/>
    <lineage>
        <taxon>Eukaryota</taxon>
        <taxon>Viridiplantae</taxon>
        <taxon>Streptophyta</taxon>
        <taxon>Embryophyta</taxon>
        <taxon>Tracheophyta</taxon>
        <taxon>Spermatophyta</taxon>
        <taxon>Magnoliopsida</taxon>
        <taxon>eudicotyledons</taxon>
        <taxon>Gunneridae</taxon>
        <taxon>Pentapetalae</taxon>
        <taxon>rosids</taxon>
        <taxon>malvids</taxon>
        <taxon>Sapindales</taxon>
        <taxon>Rutaceae</taxon>
        <taxon>Aurantioideae</taxon>
        <taxon>Citrus</taxon>
    </lineage>
</organism>
<keyword evidence="3" id="KW-1185">Reference proteome</keyword>
<gene>
    <name evidence="2" type="ORF">CISIN_1g048291mg</name>
</gene>
<feature type="region of interest" description="Disordered" evidence="1">
    <location>
        <begin position="32"/>
        <end position="110"/>
    </location>
</feature>
<feature type="compositionally biased region" description="Low complexity" evidence="1">
    <location>
        <begin position="43"/>
        <end position="59"/>
    </location>
</feature>